<keyword evidence="5" id="KW-1185">Reference proteome</keyword>
<dbReference type="OrthoDB" id="6730379at2759"/>
<evidence type="ECO:0000313" key="4">
    <source>
        <dbReference type="EMBL" id="RZC38029.1"/>
    </source>
</evidence>
<gene>
    <name evidence="4" type="ORF">BDFB_007398</name>
</gene>
<feature type="region of interest" description="Disordered" evidence="2">
    <location>
        <begin position="137"/>
        <end position="165"/>
    </location>
</feature>
<evidence type="ECO:0000256" key="1">
    <source>
        <dbReference type="ARBA" id="ARBA00022884"/>
    </source>
</evidence>
<organism evidence="4 5">
    <name type="scientific">Asbolus verrucosus</name>
    <name type="common">Desert ironclad beetle</name>
    <dbReference type="NCBI Taxonomy" id="1661398"/>
    <lineage>
        <taxon>Eukaryota</taxon>
        <taxon>Metazoa</taxon>
        <taxon>Ecdysozoa</taxon>
        <taxon>Arthropoda</taxon>
        <taxon>Hexapoda</taxon>
        <taxon>Insecta</taxon>
        <taxon>Pterygota</taxon>
        <taxon>Neoptera</taxon>
        <taxon>Endopterygota</taxon>
        <taxon>Coleoptera</taxon>
        <taxon>Polyphaga</taxon>
        <taxon>Cucujiformia</taxon>
        <taxon>Tenebrionidae</taxon>
        <taxon>Pimeliinae</taxon>
        <taxon>Asbolus</taxon>
    </lineage>
</organism>
<keyword evidence="1" id="KW-0694">RNA-binding</keyword>
<evidence type="ECO:0000313" key="5">
    <source>
        <dbReference type="Proteomes" id="UP000292052"/>
    </source>
</evidence>
<dbReference type="AlphaFoldDB" id="A0A482W000"/>
<dbReference type="InterPro" id="IPR012677">
    <property type="entry name" value="Nucleotide-bd_a/b_plait_sf"/>
</dbReference>
<proteinExistence type="predicted"/>
<dbReference type="EMBL" id="QDEB01047140">
    <property type="protein sequence ID" value="RZC38029.1"/>
    <property type="molecule type" value="Genomic_DNA"/>
</dbReference>
<feature type="compositionally biased region" description="Basic residues" evidence="2">
    <location>
        <begin position="146"/>
        <end position="165"/>
    </location>
</feature>
<dbReference type="SUPFAM" id="SSF54928">
    <property type="entry name" value="RNA-binding domain, RBD"/>
    <property type="match status" value="1"/>
</dbReference>
<dbReference type="Pfam" id="PF00076">
    <property type="entry name" value="RRM_1"/>
    <property type="match status" value="1"/>
</dbReference>
<dbReference type="InterPro" id="IPR000504">
    <property type="entry name" value="RRM_dom"/>
</dbReference>
<dbReference type="Proteomes" id="UP000292052">
    <property type="component" value="Unassembled WGS sequence"/>
</dbReference>
<evidence type="ECO:0000259" key="3">
    <source>
        <dbReference type="Pfam" id="PF00076"/>
    </source>
</evidence>
<accession>A0A482W000</accession>
<protein>
    <submittedName>
        <fullName evidence="4">RRM 1 domain containing protein</fullName>
    </submittedName>
</protein>
<name>A0A482W000_ASBVE</name>
<dbReference type="InterPro" id="IPR035979">
    <property type="entry name" value="RBD_domain_sf"/>
</dbReference>
<feature type="domain" description="RRM" evidence="3">
    <location>
        <begin position="26"/>
        <end position="56"/>
    </location>
</feature>
<dbReference type="STRING" id="1661398.A0A482W000"/>
<dbReference type="GO" id="GO:0003723">
    <property type="term" value="F:RNA binding"/>
    <property type="evidence" value="ECO:0007669"/>
    <property type="project" value="UniProtKB-KW"/>
</dbReference>
<comment type="caution">
    <text evidence="4">The sequence shown here is derived from an EMBL/GenBank/DDBJ whole genome shotgun (WGS) entry which is preliminary data.</text>
</comment>
<reference evidence="4 5" key="1">
    <citation type="submission" date="2017-03" db="EMBL/GenBank/DDBJ databases">
        <title>Genome of the blue death feigning beetle - Asbolus verrucosus.</title>
        <authorList>
            <person name="Rider S.D."/>
        </authorList>
    </citation>
    <scope>NUCLEOTIDE SEQUENCE [LARGE SCALE GENOMIC DNA]</scope>
    <source>
        <strain evidence="4">Butters</strain>
        <tissue evidence="4">Head and leg muscle</tissue>
    </source>
</reference>
<evidence type="ECO:0000256" key="2">
    <source>
        <dbReference type="SAM" id="MobiDB-lite"/>
    </source>
</evidence>
<dbReference type="Gene3D" id="3.30.70.330">
    <property type="match status" value="1"/>
</dbReference>
<sequence>MEKTKKDQTTEDRRLWIGNLDPRVTEGYAFVTYIDKDDAARAKEVLNNVLVGQRNIMVTWAHSVNNEDVEKPRPEINIPALAMSKNEKKTDRVSQIQAIEAKLKLMERKAEDELKINDTVATKPPVISQFQYNKQGVTNNNLKTKTSVRRHDKYSKPYSKQKVHR</sequence>